<feature type="compositionally biased region" description="Basic and acidic residues" evidence="1">
    <location>
        <begin position="1"/>
        <end position="23"/>
    </location>
</feature>
<accession>A0A9K3PB13</accession>
<reference evidence="2" key="1">
    <citation type="journal article" date="2021" name="Sci. Rep.">
        <title>Diploid genomic architecture of Nitzschia inconspicua, an elite biomass production diatom.</title>
        <authorList>
            <person name="Oliver A."/>
            <person name="Podell S."/>
            <person name="Pinowska A."/>
            <person name="Traller J.C."/>
            <person name="Smith S.R."/>
            <person name="McClure R."/>
            <person name="Beliaev A."/>
            <person name="Bohutskyi P."/>
            <person name="Hill E.A."/>
            <person name="Rabines A."/>
            <person name="Zheng H."/>
            <person name="Allen L.Z."/>
            <person name="Kuo A."/>
            <person name="Grigoriev I.V."/>
            <person name="Allen A.E."/>
            <person name="Hazlebeck D."/>
            <person name="Allen E.E."/>
        </authorList>
    </citation>
    <scope>NUCLEOTIDE SEQUENCE</scope>
    <source>
        <strain evidence="2">Hildebrandi</strain>
    </source>
</reference>
<gene>
    <name evidence="2" type="ORF">IV203_023769</name>
</gene>
<name>A0A9K3PB13_9STRA</name>
<dbReference type="AlphaFoldDB" id="A0A9K3PB13"/>
<protein>
    <submittedName>
        <fullName evidence="2">Uncharacterized protein</fullName>
    </submittedName>
</protein>
<reference evidence="2" key="2">
    <citation type="submission" date="2021-04" db="EMBL/GenBank/DDBJ databases">
        <authorList>
            <person name="Podell S."/>
        </authorList>
    </citation>
    <scope>NUCLEOTIDE SEQUENCE</scope>
    <source>
        <strain evidence="2">Hildebrandi</strain>
    </source>
</reference>
<feature type="region of interest" description="Disordered" evidence="1">
    <location>
        <begin position="1"/>
        <end position="33"/>
    </location>
</feature>
<organism evidence="2 3">
    <name type="scientific">Nitzschia inconspicua</name>
    <dbReference type="NCBI Taxonomy" id="303405"/>
    <lineage>
        <taxon>Eukaryota</taxon>
        <taxon>Sar</taxon>
        <taxon>Stramenopiles</taxon>
        <taxon>Ochrophyta</taxon>
        <taxon>Bacillariophyta</taxon>
        <taxon>Bacillariophyceae</taxon>
        <taxon>Bacillariophycidae</taxon>
        <taxon>Bacillariales</taxon>
        <taxon>Bacillariaceae</taxon>
        <taxon>Nitzschia</taxon>
    </lineage>
</organism>
<comment type="caution">
    <text evidence="2">The sequence shown here is derived from an EMBL/GenBank/DDBJ whole genome shotgun (WGS) entry which is preliminary data.</text>
</comment>
<proteinExistence type="predicted"/>
<evidence type="ECO:0000256" key="1">
    <source>
        <dbReference type="SAM" id="MobiDB-lite"/>
    </source>
</evidence>
<dbReference type="Proteomes" id="UP000693970">
    <property type="component" value="Unassembled WGS sequence"/>
</dbReference>
<evidence type="ECO:0000313" key="2">
    <source>
        <dbReference type="EMBL" id="KAG7340226.1"/>
    </source>
</evidence>
<keyword evidence="3" id="KW-1185">Reference proteome</keyword>
<evidence type="ECO:0000313" key="3">
    <source>
        <dbReference type="Proteomes" id="UP000693970"/>
    </source>
</evidence>
<dbReference type="EMBL" id="JAGRRH010000027">
    <property type="protein sequence ID" value="KAG7340226.1"/>
    <property type="molecule type" value="Genomic_DNA"/>
</dbReference>
<sequence>MDDHQHQPYRDEGNERHNGDSTRESPPIGTMSPSLSRAVAELRHSNDNRNSLATTVPSSTPISLEDCNVYTSRILQKIQITRRGLHHITQLCDRLSDNAIRWSSSEVLKQVFPTTTKRYSSSNNNHCNSLVQQQERLLLQLLSLPILEIAMKCVELAVASNTAMVCFFETFLKDLDVIVTTQSGWDWNMKVDDETTTKERNTGVVGGRSLFFLPTLSQLVQMDRMAMMAVRYTRTLQAIAQSNQRVLDEMEHVVNRCICDGGGVPKRLAVVPPKNGDSKKTSGDRIDTIRSAQADLTVLHQRIAVGLVLVAQMVFQWNAI</sequence>